<feature type="compositionally biased region" description="Low complexity" evidence="4">
    <location>
        <begin position="12"/>
        <end position="25"/>
    </location>
</feature>
<feature type="region of interest" description="Disordered" evidence="4">
    <location>
        <begin position="1"/>
        <end position="35"/>
    </location>
</feature>
<dbReference type="GO" id="GO:0016020">
    <property type="term" value="C:membrane"/>
    <property type="evidence" value="ECO:0007669"/>
    <property type="project" value="TreeGrafter"/>
</dbReference>
<dbReference type="RefSeq" id="WP_113959248.1">
    <property type="nucleotide sequence ID" value="NZ_QNRR01000005.1"/>
</dbReference>
<protein>
    <recommendedName>
        <fullName evidence="5">Ketoreductase domain-containing protein</fullName>
    </recommendedName>
</protein>
<evidence type="ECO:0000256" key="2">
    <source>
        <dbReference type="ARBA" id="ARBA00023002"/>
    </source>
</evidence>
<dbReference type="GO" id="GO:0016491">
    <property type="term" value="F:oxidoreductase activity"/>
    <property type="evidence" value="ECO:0007669"/>
    <property type="project" value="UniProtKB-KW"/>
</dbReference>
<evidence type="ECO:0000256" key="4">
    <source>
        <dbReference type="SAM" id="MobiDB-lite"/>
    </source>
</evidence>
<evidence type="ECO:0000256" key="3">
    <source>
        <dbReference type="RuleBase" id="RU000363"/>
    </source>
</evidence>
<dbReference type="CDD" id="cd05233">
    <property type="entry name" value="SDR_c"/>
    <property type="match status" value="1"/>
</dbReference>
<dbReference type="PROSITE" id="PS00061">
    <property type="entry name" value="ADH_SHORT"/>
    <property type="match status" value="1"/>
</dbReference>
<comment type="caution">
    <text evidence="6">The sequence shown here is derived from an EMBL/GenBank/DDBJ whole genome shotgun (WGS) entry which is preliminary data.</text>
</comment>
<evidence type="ECO:0000256" key="1">
    <source>
        <dbReference type="ARBA" id="ARBA00006484"/>
    </source>
</evidence>
<sequence>MANPHDPKVHESVSASAAANGVVPSGDARVGKTGRARPFTLPGCSAIITGASSGLGAEFARQLRLSASTLVLAARSGDALEKLKAELGNGQLQVHVVACDLSTEAGRAALWEKVSTLPTPPNLLINNAGLGDYGQFMEASEARIRSQIDLNITALTMLLHEFVARTQATEERPSAIINISSLASTTPVPELAVYAATKSYVSSLTEGLAIELESRHIRLLAVCPGPTPTNFGKNARREAGKDTDRSGQDLLTVPPQRVVSSALHSLEVGHRRMFPGKRVALAAFLFEKMPRWMLRGILTARYRRAMAK</sequence>
<dbReference type="PANTHER" id="PTHR44196:SF2">
    <property type="entry name" value="SHORT-CHAIN DEHYDROGENASE-RELATED"/>
    <property type="match status" value="1"/>
</dbReference>
<dbReference type="PRINTS" id="PR00080">
    <property type="entry name" value="SDRFAMILY"/>
</dbReference>
<dbReference type="PANTHER" id="PTHR44196">
    <property type="entry name" value="DEHYDROGENASE/REDUCTASE SDR FAMILY MEMBER 7B"/>
    <property type="match status" value="1"/>
</dbReference>
<organism evidence="6 7">
    <name type="scientific">Roseimicrobium gellanilyticum</name>
    <dbReference type="NCBI Taxonomy" id="748857"/>
    <lineage>
        <taxon>Bacteria</taxon>
        <taxon>Pseudomonadati</taxon>
        <taxon>Verrucomicrobiota</taxon>
        <taxon>Verrucomicrobiia</taxon>
        <taxon>Verrucomicrobiales</taxon>
        <taxon>Verrucomicrobiaceae</taxon>
        <taxon>Roseimicrobium</taxon>
    </lineage>
</organism>
<dbReference type="InterPro" id="IPR020904">
    <property type="entry name" value="Sc_DH/Rdtase_CS"/>
</dbReference>
<reference evidence="6 7" key="1">
    <citation type="submission" date="2018-06" db="EMBL/GenBank/DDBJ databases">
        <title>Genomic Encyclopedia of Type Strains, Phase IV (KMG-IV): sequencing the most valuable type-strain genomes for metagenomic binning, comparative biology and taxonomic classification.</title>
        <authorList>
            <person name="Goeker M."/>
        </authorList>
    </citation>
    <scope>NUCLEOTIDE SEQUENCE [LARGE SCALE GENOMIC DNA]</scope>
    <source>
        <strain evidence="6 7">DSM 25532</strain>
    </source>
</reference>
<keyword evidence="2" id="KW-0560">Oxidoreductase</keyword>
<feature type="compositionally biased region" description="Basic and acidic residues" evidence="4">
    <location>
        <begin position="1"/>
        <end position="11"/>
    </location>
</feature>
<evidence type="ECO:0000313" key="6">
    <source>
        <dbReference type="EMBL" id="RBP43774.1"/>
    </source>
</evidence>
<dbReference type="PRINTS" id="PR00081">
    <property type="entry name" value="GDHRDH"/>
</dbReference>
<dbReference type="SMART" id="SM00822">
    <property type="entry name" value="PKS_KR"/>
    <property type="match status" value="1"/>
</dbReference>
<dbReference type="Gene3D" id="3.40.50.720">
    <property type="entry name" value="NAD(P)-binding Rossmann-like Domain"/>
    <property type="match status" value="1"/>
</dbReference>
<dbReference type="InterPro" id="IPR036291">
    <property type="entry name" value="NAD(P)-bd_dom_sf"/>
</dbReference>
<dbReference type="InterPro" id="IPR057326">
    <property type="entry name" value="KR_dom"/>
</dbReference>
<dbReference type="PIRSF" id="PIRSF000126">
    <property type="entry name" value="11-beta-HSD1"/>
    <property type="match status" value="1"/>
</dbReference>
<feature type="compositionally biased region" description="Basic and acidic residues" evidence="4">
    <location>
        <begin position="235"/>
        <end position="247"/>
    </location>
</feature>
<dbReference type="SUPFAM" id="SSF51735">
    <property type="entry name" value="NAD(P)-binding Rossmann-fold domains"/>
    <property type="match status" value="1"/>
</dbReference>
<dbReference type="AlphaFoldDB" id="A0A366HLM8"/>
<dbReference type="Proteomes" id="UP000253426">
    <property type="component" value="Unassembled WGS sequence"/>
</dbReference>
<evidence type="ECO:0000313" key="7">
    <source>
        <dbReference type="Proteomes" id="UP000253426"/>
    </source>
</evidence>
<dbReference type="EMBL" id="QNRR01000005">
    <property type="protein sequence ID" value="RBP43774.1"/>
    <property type="molecule type" value="Genomic_DNA"/>
</dbReference>
<keyword evidence="7" id="KW-1185">Reference proteome</keyword>
<dbReference type="OrthoDB" id="9808814at2"/>
<feature type="domain" description="Ketoreductase" evidence="5">
    <location>
        <begin position="44"/>
        <end position="231"/>
    </location>
</feature>
<dbReference type="Pfam" id="PF00106">
    <property type="entry name" value="adh_short"/>
    <property type="match status" value="1"/>
</dbReference>
<feature type="region of interest" description="Disordered" evidence="4">
    <location>
        <begin position="230"/>
        <end position="249"/>
    </location>
</feature>
<gene>
    <name evidence="6" type="ORF">DES53_105173</name>
</gene>
<dbReference type="InterPro" id="IPR002347">
    <property type="entry name" value="SDR_fam"/>
</dbReference>
<name>A0A366HLM8_9BACT</name>
<accession>A0A366HLM8</accession>
<evidence type="ECO:0000259" key="5">
    <source>
        <dbReference type="SMART" id="SM00822"/>
    </source>
</evidence>
<comment type="similarity">
    <text evidence="1 3">Belongs to the short-chain dehydrogenases/reductases (SDR) family.</text>
</comment>
<proteinExistence type="inferred from homology"/>